<dbReference type="AlphaFoldDB" id="A0AAJ8LSP2"/>
<protein>
    <recommendedName>
        <fullName evidence="4">Zn(2)-C6 fungal-type domain-containing protein</fullName>
    </recommendedName>
</protein>
<dbReference type="InterPro" id="IPR001138">
    <property type="entry name" value="Zn2Cys6_DnaBD"/>
</dbReference>
<reference evidence="5" key="1">
    <citation type="submission" date="2017-08" db="EMBL/GenBank/DDBJ databases">
        <authorList>
            <person name="Cuomo C."/>
            <person name="Billmyre B."/>
            <person name="Heitman J."/>
        </authorList>
    </citation>
    <scope>NUCLEOTIDE SEQUENCE</scope>
    <source>
        <strain evidence="5">CBS 12478</strain>
    </source>
</reference>
<feature type="region of interest" description="Disordered" evidence="3">
    <location>
        <begin position="1"/>
        <end position="28"/>
    </location>
</feature>
<dbReference type="PANTHER" id="PTHR31001">
    <property type="entry name" value="UNCHARACTERIZED TRANSCRIPTIONAL REGULATORY PROTEIN"/>
    <property type="match status" value="1"/>
</dbReference>
<dbReference type="GO" id="GO:0005634">
    <property type="term" value="C:nucleus"/>
    <property type="evidence" value="ECO:0007669"/>
    <property type="project" value="UniProtKB-SubCell"/>
</dbReference>
<gene>
    <name evidence="5" type="ORF">CI109_107053</name>
</gene>
<dbReference type="GeneID" id="43591753"/>
<organism evidence="5 6">
    <name type="scientific">Kwoniella shandongensis</name>
    <dbReference type="NCBI Taxonomy" id="1734106"/>
    <lineage>
        <taxon>Eukaryota</taxon>
        <taxon>Fungi</taxon>
        <taxon>Dikarya</taxon>
        <taxon>Basidiomycota</taxon>
        <taxon>Agaricomycotina</taxon>
        <taxon>Tremellomycetes</taxon>
        <taxon>Tremellales</taxon>
        <taxon>Cryptococcaceae</taxon>
        <taxon>Kwoniella</taxon>
    </lineage>
</organism>
<dbReference type="SMART" id="SM00066">
    <property type="entry name" value="GAL4"/>
    <property type="match status" value="1"/>
</dbReference>
<name>A0AAJ8LSP2_9TREE</name>
<keyword evidence="2" id="KW-0539">Nucleus</keyword>
<accession>A0AAJ8LSP2</accession>
<dbReference type="GO" id="GO:0008270">
    <property type="term" value="F:zinc ion binding"/>
    <property type="evidence" value="ECO:0007669"/>
    <property type="project" value="InterPro"/>
</dbReference>
<dbReference type="KEGG" id="ksn:43591753"/>
<evidence type="ECO:0000256" key="2">
    <source>
        <dbReference type="ARBA" id="ARBA00023242"/>
    </source>
</evidence>
<feature type="compositionally biased region" description="Polar residues" evidence="3">
    <location>
        <begin position="1"/>
        <end position="10"/>
    </location>
</feature>
<dbReference type="InterPro" id="IPR050613">
    <property type="entry name" value="Sec_Metabolite_Reg"/>
</dbReference>
<proteinExistence type="predicted"/>
<evidence type="ECO:0000313" key="5">
    <source>
        <dbReference type="EMBL" id="WWD22560.1"/>
    </source>
</evidence>
<reference evidence="5" key="2">
    <citation type="submission" date="2024-01" db="EMBL/GenBank/DDBJ databases">
        <title>Comparative genomics of Cryptococcus and Kwoniella reveals pathogenesis evolution and contrasting modes of karyotype evolution via chromosome fusion or intercentromeric recombination.</title>
        <authorList>
            <person name="Coelho M.A."/>
            <person name="David-Palma M."/>
            <person name="Shea T."/>
            <person name="Bowers K."/>
            <person name="McGinley-Smith S."/>
            <person name="Mohammad A.W."/>
            <person name="Gnirke A."/>
            <person name="Yurkov A.M."/>
            <person name="Nowrousian M."/>
            <person name="Sun S."/>
            <person name="Cuomo C.A."/>
            <person name="Heitman J."/>
        </authorList>
    </citation>
    <scope>NUCLEOTIDE SEQUENCE</scope>
    <source>
        <strain evidence="5">CBS 12478</strain>
    </source>
</reference>
<dbReference type="Gene3D" id="4.10.240.10">
    <property type="entry name" value="Zn(2)-C6 fungal-type DNA-binding domain"/>
    <property type="match status" value="1"/>
</dbReference>
<dbReference type="PROSITE" id="PS00463">
    <property type="entry name" value="ZN2_CY6_FUNGAL_1"/>
    <property type="match status" value="1"/>
</dbReference>
<dbReference type="InterPro" id="IPR036864">
    <property type="entry name" value="Zn2-C6_fun-type_DNA-bd_sf"/>
</dbReference>
<dbReference type="CDD" id="cd12148">
    <property type="entry name" value="fungal_TF_MHR"/>
    <property type="match status" value="1"/>
</dbReference>
<dbReference type="PROSITE" id="PS50048">
    <property type="entry name" value="ZN2_CY6_FUNGAL_2"/>
    <property type="match status" value="1"/>
</dbReference>
<dbReference type="CDD" id="cd00067">
    <property type="entry name" value="GAL4"/>
    <property type="match status" value="1"/>
</dbReference>
<dbReference type="PANTHER" id="PTHR31001:SF81">
    <property type="entry name" value="ZN(II)2CYS6 TRANSCRIPTION FACTOR"/>
    <property type="match status" value="1"/>
</dbReference>
<feature type="domain" description="Zn(2)-C6 fungal-type" evidence="4">
    <location>
        <begin position="36"/>
        <end position="67"/>
    </location>
</feature>
<dbReference type="GO" id="GO:0000981">
    <property type="term" value="F:DNA-binding transcription factor activity, RNA polymerase II-specific"/>
    <property type="evidence" value="ECO:0007669"/>
    <property type="project" value="InterPro"/>
</dbReference>
<dbReference type="EMBL" id="CP144063">
    <property type="protein sequence ID" value="WWD22560.1"/>
    <property type="molecule type" value="Genomic_DNA"/>
</dbReference>
<sequence>MSDVESSSGGKRQASEQVEEEYETKKKIKRTRAKLTCLACKKRKTKCDKIYPCSACVTRGVGGECQYEEGIDPPRSSSLNASSSSPSDELLALQHKMEKLERALLSHSVTSGPHSEVDTPASGQTTAVDSPDDLNVRAALQERAFTAIERVVEIPGPHGTGRFLSSLSSSAVNDNRNGVTTSTDVELWPNIVSTSKATSGRTAKWERDLLSVFDALPKKDQLDYLIDFYFTQVQVLHSLFEALETALNCAQWLLRPQFRTLQAVVIVALVEVNCQGPYYSSVQYGPHTDWTRCMYFDVAVGLCKGLQLHKINSAYDVTRLQDPALPACRPIYSFQMASRTFHAVYFLDTLSICAGALASEDVYFVFPEHYVTTREPDNYTDEALLSETPVRPRDAWEKTPFVWEYHMNVCGRFMRITGRLLRHTEDLSYETLMEQSQALREPYQNFLSLGTAYDLNPIESDLFYLMNTSYLQRFLRLHRPFLLRSYRDPNYAQSQTIMLSAARQIVRSHRQQLNAGMSRSKLSRIIVRNASYPYIHHMSSLLALFLHALLDPDSRSEVREDLMTSKEVFGQVLQVGEKFHITLAAKGYCLAAEMIKVIDDPPLDVENIEDIVRDLQSKAVQSRMALLESIQTSKMAAEFRPVDASSPTGMDAASLGGMTWGDPLAMPLFPDMAPESWDIE</sequence>
<evidence type="ECO:0000259" key="4">
    <source>
        <dbReference type="PROSITE" id="PS50048"/>
    </source>
</evidence>
<dbReference type="SUPFAM" id="SSF57701">
    <property type="entry name" value="Zn2/Cys6 DNA-binding domain"/>
    <property type="match status" value="1"/>
</dbReference>
<feature type="region of interest" description="Disordered" evidence="3">
    <location>
        <begin position="108"/>
        <end position="130"/>
    </location>
</feature>
<dbReference type="RefSeq" id="XP_031858121.2">
    <property type="nucleotide sequence ID" value="XM_032007582.2"/>
</dbReference>
<evidence type="ECO:0000256" key="1">
    <source>
        <dbReference type="ARBA" id="ARBA00004123"/>
    </source>
</evidence>
<dbReference type="Proteomes" id="UP000322225">
    <property type="component" value="Chromosome 13"/>
</dbReference>
<evidence type="ECO:0000256" key="3">
    <source>
        <dbReference type="SAM" id="MobiDB-lite"/>
    </source>
</evidence>
<evidence type="ECO:0000313" key="6">
    <source>
        <dbReference type="Proteomes" id="UP000322225"/>
    </source>
</evidence>
<keyword evidence="6" id="KW-1185">Reference proteome</keyword>
<dbReference type="Pfam" id="PF00172">
    <property type="entry name" value="Zn_clus"/>
    <property type="match status" value="1"/>
</dbReference>
<comment type="subcellular location">
    <subcellularLocation>
        <location evidence="1">Nucleus</location>
    </subcellularLocation>
</comment>